<evidence type="ECO:0000256" key="5">
    <source>
        <dbReference type="ARBA" id="ARBA00022801"/>
    </source>
</evidence>
<feature type="region of interest" description="Disordered" evidence="13">
    <location>
        <begin position="191"/>
        <end position="219"/>
    </location>
</feature>
<feature type="domain" description="RTR1-type" evidence="14">
    <location>
        <begin position="54"/>
        <end position="137"/>
    </location>
</feature>
<dbReference type="PANTHER" id="PTHR14732:SF0">
    <property type="entry name" value="RNA POLYMERASE II SUBUNIT B1 CTD PHOSPHATASE RPAP2-RELATED"/>
    <property type="match status" value="1"/>
</dbReference>
<evidence type="ECO:0000313" key="15">
    <source>
        <dbReference type="EMBL" id="KAH3795019.1"/>
    </source>
</evidence>
<keyword evidence="8 12" id="KW-0539">Nucleus</keyword>
<evidence type="ECO:0000256" key="1">
    <source>
        <dbReference type="ARBA" id="ARBA00004123"/>
    </source>
</evidence>
<keyword evidence="6 12" id="KW-0862">Zinc</keyword>
<dbReference type="Proteomes" id="UP000828390">
    <property type="component" value="Unassembled WGS sequence"/>
</dbReference>
<comment type="catalytic activity">
    <reaction evidence="9 12">
        <text>O-phospho-L-seryl-[protein] + H2O = L-seryl-[protein] + phosphate</text>
        <dbReference type="Rhea" id="RHEA:20629"/>
        <dbReference type="Rhea" id="RHEA-COMP:9863"/>
        <dbReference type="Rhea" id="RHEA-COMP:11604"/>
        <dbReference type="ChEBI" id="CHEBI:15377"/>
        <dbReference type="ChEBI" id="CHEBI:29999"/>
        <dbReference type="ChEBI" id="CHEBI:43474"/>
        <dbReference type="ChEBI" id="CHEBI:83421"/>
        <dbReference type="EC" id="3.1.3.16"/>
    </reaction>
</comment>
<evidence type="ECO:0000256" key="7">
    <source>
        <dbReference type="ARBA" id="ARBA00022912"/>
    </source>
</evidence>
<dbReference type="EC" id="3.1.3.16" evidence="12"/>
<dbReference type="InterPro" id="IPR007308">
    <property type="entry name" value="Rtr1/RPAP2_dom"/>
</dbReference>
<dbReference type="GO" id="GO:0008270">
    <property type="term" value="F:zinc ion binding"/>
    <property type="evidence" value="ECO:0007669"/>
    <property type="project" value="UniProtKB-KW"/>
</dbReference>
<evidence type="ECO:0000313" key="16">
    <source>
        <dbReference type="Proteomes" id="UP000828390"/>
    </source>
</evidence>
<keyword evidence="5 12" id="KW-0378">Hydrolase</keyword>
<dbReference type="EMBL" id="JAIWYP010000007">
    <property type="protein sequence ID" value="KAH3795019.1"/>
    <property type="molecule type" value="Genomic_DNA"/>
</dbReference>
<comment type="subcellular location">
    <subcellularLocation>
        <location evidence="1 12">Nucleus</location>
    </subcellularLocation>
</comment>
<dbReference type="GO" id="GO:0005634">
    <property type="term" value="C:nucleus"/>
    <property type="evidence" value="ECO:0007669"/>
    <property type="project" value="UniProtKB-SubCell"/>
</dbReference>
<evidence type="ECO:0000256" key="6">
    <source>
        <dbReference type="ARBA" id="ARBA00022833"/>
    </source>
</evidence>
<evidence type="ECO:0000256" key="10">
    <source>
        <dbReference type="ARBA" id="ARBA00048336"/>
    </source>
</evidence>
<proteinExistence type="inferred from homology"/>
<evidence type="ECO:0000256" key="12">
    <source>
        <dbReference type="RuleBase" id="RU367080"/>
    </source>
</evidence>
<dbReference type="GO" id="GO:0005737">
    <property type="term" value="C:cytoplasm"/>
    <property type="evidence" value="ECO:0007669"/>
    <property type="project" value="TreeGrafter"/>
</dbReference>
<evidence type="ECO:0000256" key="11">
    <source>
        <dbReference type="PROSITE-ProRule" id="PRU00812"/>
    </source>
</evidence>
<evidence type="ECO:0000256" key="2">
    <source>
        <dbReference type="ARBA" id="ARBA00005676"/>
    </source>
</evidence>
<evidence type="ECO:0000256" key="4">
    <source>
        <dbReference type="ARBA" id="ARBA00022771"/>
    </source>
</evidence>
<accession>A0A9D4J3Z7</accession>
<dbReference type="AlphaFoldDB" id="A0A9D4J3Z7"/>
<keyword evidence="4 12" id="KW-0863">Zinc-finger</keyword>
<keyword evidence="16" id="KW-1185">Reference proteome</keyword>
<protein>
    <recommendedName>
        <fullName evidence="12">RNA polymerase II subunit B1 CTD phosphatase RPAP2 homolog</fullName>
        <ecNumber evidence="12">3.1.3.16</ecNumber>
    </recommendedName>
</protein>
<comment type="caution">
    <text evidence="15">The sequence shown here is derived from an EMBL/GenBank/DDBJ whole genome shotgun (WGS) entry which is preliminary data.</text>
</comment>
<keyword evidence="7 12" id="KW-0904">Protein phosphatase</keyword>
<evidence type="ECO:0000256" key="8">
    <source>
        <dbReference type="ARBA" id="ARBA00023242"/>
    </source>
</evidence>
<comment type="function">
    <text evidence="12">Putative RNA polymerase II subunit B1 C-terminal domain (CTD) phosphatase involved in RNA polymerase II transcription regulation.</text>
</comment>
<dbReference type="GO" id="GO:0043175">
    <property type="term" value="F:RNA polymerase core enzyme binding"/>
    <property type="evidence" value="ECO:0007669"/>
    <property type="project" value="UniProtKB-UniRule"/>
</dbReference>
<evidence type="ECO:0000256" key="13">
    <source>
        <dbReference type="SAM" id="MobiDB-lite"/>
    </source>
</evidence>
<evidence type="ECO:0000256" key="9">
    <source>
        <dbReference type="ARBA" id="ARBA00047761"/>
    </source>
</evidence>
<dbReference type="GO" id="GO:0008420">
    <property type="term" value="F:RNA polymerase II CTD heptapeptide repeat phosphatase activity"/>
    <property type="evidence" value="ECO:0007669"/>
    <property type="project" value="UniProtKB-UniRule"/>
</dbReference>
<comment type="similarity">
    <text evidence="2 11 12">Belongs to the RPAP2 family.</text>
</comment>
<name>A0A9D4J3Z7_DREPO</name>
<dbReference type="PROSITE" id="PS51479">
    <property type="entry name" value="ZF_RTR1"/>
    <property type="match status" value="1"/>
</dbReference>
<evidence type="ECO:0000259" key="14">
    <source>
        <dbReference type="PROSITE" id="PS51479"/>
    </source>
</evidence>
<reference evidence="15" key="1">
    <citation type="journal article" date="2019" name="bioRxiv">
        <title>The Genome of the Zebra Mussel, Dreissena polymorpha: A Resource for Invasive Species Research.</title>
        <authorList>
            <person name="McCartney M.A."/>
            <person name="Auch B."/>
            <person name="Kono T."/>
            <person name="Mallez S."/>
            <person name="Zhang Y."/>
            <person name="Obille A."/>
            <person name="Becker A."/>
            <person name="Abrahante J.E."/>
            <person name="Garbe J."/>
            <person name="Badalamenti J.P."/>
            <person name="Herman A."/>
            <person name="Mangelson H."/>
            <person name="Liachko I."/>
            <person name="Sullivan S."/>
            <person name="Sone E.D."/>
            <person name="Koren S."/>
            <person name="Silverstein K.A.T."/>
            <person name="Beckman K.B."/>
            <person name="Gohl D.M."/>
        </authorList>
    </citation>
    <scope>NUCLEOTIDE SEQUENCE</scope>
    <source>
        <strain evidence="15">Duluth1</strain>
        <tissue evidence="15">Whole animal</tissue>
    </source>
</reference>
<dbReference type="Pfam" id="PF04181">
    <property type="entry name" value="RPAP2_Rtr1"/>
    <property type="match status" value="1"/>
</dbReference>
<dbReference type="Gene3D" id="1.25.40.820">
    <property type="match status" value="1"/>
</dbReference>
<reference evidence="15" key="2">
    <citation type="submission" date="2020-11" db="EMBL/GenBank/DDBJ databases">
        <authorList>
            <person name="McCartney M.A."/>
            <person name="Auch B."/>
            <person name="Kono T."/>
            <person name="Mallez S."/>
            <person name="Becker A."/>
            <person name="Gohl D.M."/>
            <person name="Silverstein K.A.T."/>
            <person name="Koren S."/>
            <person name="Bechman K.B."/>
            <person name="Herman A."/>
            <person name="Abrahante J.E."/>
            <person name="Garbe J."/>
        </authorList>
    </citation>
    <scope>NUCLEOTIDE SEQUENCE</scope>
    <source>
        <strain evidence="15">Duluth1</strain>
        <tissue evidence="15">Whole animal</tissue>
    </source>
</reference>
<evidence type="ECO:0000256" key="3">
    <source>
        <dbReference type="ARBA" id="ARBA00022723"/>
    </source>
</evidence>
<comment type="catalytic activity">
    <reaction evidence="10 12">
        <text>O-phospho-L-threonyl-[protein] + H2O = L-threonyl-[protein] + phosphate</text>
        <dbReference type="Rhea" id="RHEA:47004"/>
        <dbReference type="Rhea" id="RHEA-COMP:11060"/>
        <dbReference type="Rhea" id="RHEA-COMP:11605"/>
        <dbReference type="ChEBI" id="CHEBI:15377"/>
        <dbReference type="ChEBI" id="CHEBI:30013"/>
        <dbReference type="ChEBI" id="CHEBI:43474"/>
        <dbReference type="ChEBI" id="CHEBI:61977"/>
        <dbReference type="EC" id="3.1.3.16"/>
    </reaction>
</comment>
<organism evidence="15 16">
    <name type="scientific">Dreissena polymorpha</name>
    <name type="common">Zebra mussel</name>
    <name type="synonym">Mytilus polymorpha</name>
    <dbReference type="NCBI Taxonomy" id="45954"/>
    <lineage>
        <taxon>Eukaryota</taxon>
        <taxon>Metazoa</taxon>
        <taxon>Spiralia</taxon>
        <taxon>Lophotrochozoa</taxon>
        <taxon>Mollusca</taxon>
        <taxon>Bivalvia</taxon>
        <taxon>Autobranchia</taxon>
        <taxon>Heteroconchia</taxon>
        <taxon>Euheterodonta</taxon>
        <taxon>Imparidentia</taxon>
        <taxon>Neoheterodontei</taxon>
        <taxon>Myida</taxon>
        <taxon>Dreissenoidea</taxon>
        <taxon>Dreissenidae</taxon>
        <taxon>Dreissena</taxon>
    </lineage>
</organism>
<dbReference type="PANTHER" id="PTHR14732">
    <property type="entry name" value="RNA POLYMERASE II SUBUNIT B1 CTD PHOSPHATASE RPAP2-RELATED"/>
    <property type="match status" value="1"/>
</dbReference>
<dbReference type="InterPro" id="IPR038534">
    <property type="entry name" value="Rtr1/RPAP2_sf"/>
</dbReference>
<keyword evidence="3 12" id="KW-0479">Metal-binding</keyword>
<gene>
    <name evidence="15" type="ORF">DPMN_148564</name>
</gene>
<sequence length="621" mass="69754">MTGKSESVMTGKSKEDKNAELRRKIEYQVACEEKAHRIVERLIENPVTGEALIDSLHFITASHYDDITVERAVSKLCGYPLCQNALGKVLKQKYMISTKTNKVYDIESRKNFCSAKCYKASKHLERQISNDPLWSRQKMPPRKYELLPLDMEKGRMGDEVLDTHHKKEMKKEVETLEKQDKYLQSLHKMLKKPETSQKLPVPNQDKLSKMGATKASVDEKDENIVEPVKDVAEDVCVYDLEKALEEFGIDDKAERKSGLGDRGKFKLFGLKTVSEATNNDCNMLTKPVDGNLPGCLVEDSVKGEKVSLKSEATEAILSEVVESVEGSTEDVNGEHVLKKTKGRSKAKVTNQTKTDYLMQLLNKRKSLLSKMVDIQDGGAATKCDEKAAKCEEKAAKCDGIQVIENASLTSCGADQLTNESSVTNATCGADENSYPCQVIETQTTLKSDSMDQLVSESRSVRISVTAKSEKDTAKVGVNVSKINKELNPEKQAEAVTDVPKNLVMMEFIYRCMKSWITQDTRKFMGCDKISKKSPPYDVNPEIQDKYKALVAKVDAQEKDFDRLLGDVSLEDEGTRPSAPLPHFEFLREEVLQHQQRVQHFMKGSFTYTVQEKPTAKEIPCR</sequence>
<dbReference type="InterPro" id="IPR039693">
    <property type="entry name" value="Rtr1/RPAP2"/>
</dbReference>